<dbReference type="PANTHER" id="PTHR23006">
    <property type="entry name" value="GLUTAMATE-RICH PROTEIN 5"/>
    <property type="match status" value="1"/>
</dbReference>
<dbReference type="KEGG" id="hgl:101712736"/>
<feature type="compositionally biased region" description="Low complexity" evidence="1">
    <location>
        <begin position="217"/>
        <end position="229"/>
    </location>
</feature>
<dbReference type="AlphaFoldDB" id="A0AAX6PES3"/>
<evidence type="ECO:0000313" key="3">
    <source>
        <dbReference type="RefSeq" id="XP_004850207.1"/>
    </source>
</evidence>
<dbReference type="InterPro" id="IPR027856">
    <property type="entry name" value="Glu-rich_5"/>
</dbReference>
<evidence type="ECO:0000313" key="2">
    <source>
        <dbReference type="Proteomes" id="UP000694906"/>
    </source>
</evidence>
<accession>A0AAX6PES3</accession>
<feature type="compositionally biased region" description="Basic and acidic residues" evidence="1">
    <location>
        <begin position="366"/>
        <end position="380"/>
    </location>
</feature>
<keyword evidence="2" id="KW-1185">Reference proteome</keyword>
<feature type="compositionally biased region" description="Basic and acidic residues" evidence="1">
    <location>
        <begin position="345"/>
        <end position="354"/>
    </location>
</feature>
<gene>
    <name evidence="3" type="primary">Erich5</name>
</gene>
<protein>
    <submittedName>
        <fullName evidence="3">Glutamate-rich protein 5</fullName>
    </submittedName>
</protein>
<dbReference type="Proteomes" id="UP000694906">
    <property type="component" value="Unplaced"/>
</dbReference>
<name>A0AAX6PES3_HETGA</name>
<reference evidence="3" key="1">
    <citation type="submission" date="2025-08" db="UniProtKB">
        <authorList>
            <consortium name="RefSeq"/>
        </authorList>
    </citation>
    <scope>IDENTIFICATION</scope>
</reference>
<dbReference type="GeneID" id="101712736"/>
<dbReference type="RefSeq" id="XP_004850207.1">
    <property type="nucleotide sequence ID" value="XM_004850150.2"/>
</dbReference>
<feature type="compositionally biased region" description="Acidic residues" evidence="1">
    <location>
        <begin position="355"/>
        <end position="365"/>
    </location>
</feature>
<feature type="compositionally biased region" description="Polar residues" evidence="1">
    <location>
        <begin position="17"/>
        <end position="29"/>
    </location>
</feature>
<evidence type="ECO:0000256" key="1">
    <source>
        <dbReference type="SAM" id="MobiDB-lite"/>
    </source>
</evidence>
<sequence>MGCSSSALGKAGDNSRFRSATSNDCFSTTEESESCVAQPKPCTAGRDSAFYGHSQRGGLPPSEKPKASVMPTANGLAKGVAPTKAAGDQSGPTEKSLPPGGREGAEPRQPGGKGDTSGTEEIKKDVETALEVQSLKGNADMEPSGTAAPGQPLRTAGAGGAGERTEHPQAQTVGLMKPLGTAGELQSQAAMGEDEQCQLPETTPKENRSPEISEGNQLVETVEEQQLQEAVGKDEQAQSQLETIPKENEGPEILEGSQFVETVEELKLQETLEKDAQLQPLEIIPKEDGTSEIQDKSQPVPTPVMDDPIHATPQGPGIPELVQPEGIVGGREHPVGITEPAENMEVDRKSHTSEEEQCTEGETGENVERETENEKVNEAETKEEETGEAVDLSAAT</sequence>
<dbReference type="CTD" id="203111"/>
<feature type="region of interest" description="Disordered" evidence="1">
    <location>
        <begin position="1"/>
        <end position="253"/>
    </location>
</feature>
<feature type="region of interest" description="Disordered" evidence="1">
    <location>
        <begin position="278"/>
        <end position="396"/>
    </location>
</feature>
<organism evidence="2 3">
    <name type="scientific">Heterocephalus glaber</name>
    <name type="common">Naked mole rat</name>
    <dbReference type="NCBI Taxonomy" id="10181"/>
    <lineage>
        <taxon>Eukaryota</taxon>
        <taxon>Metazoa</taxon>
        <taxon>Chordata</taxon>
        <taxon>Craniata</taxon>
        <taxon>Vertebrata</taxon>
        <taxon>Euteleostomi</taxon>
        <taxon>Mammalia</taxon>
        <taxon>Eutheria</taxon>
        <taxon>Euarchontoglires</taxon>
        <taxon>Glires</taxon>
        <taxon>Rodentia</taxon>
        <taxon>Hystricomorpha</taxon>
        <taxon>Bathyergidae</taxon>
        <taxon>Heterocephalus</taxon>
    </lineage>
</organism>
<proteinExistence type="predicted"/>
<dbReference type="PANTHER" id="PTHR23006:SF0">
    <property type="entry name" value="GLUTAMATE-RICH PROTEIN 5"/>
    <property type="match status" value="1"/>
</dbReference>
<feature type="compositionally biased region" description="Basic and acidic residues" evidence="1">
    <location>
        <begin position="284"/>
        <end position="295"/>
    </location>
</feature>